<accession>A0A1B7X6C4</accession>
<evidence type="ECO:0008006" key="4">
    <source>
        <dbReference type="Google" id="ProtNLM"/>
    </source>
</evidence>
<dbReference type="PATRIC" id="fig|1710896.3.peg.2112"/>
<keyword evidence="1" id="KW-1133">Transmembrane helix</keyword>
<proteinExistence type="predicted"/>
<dbReference type="InterPro" id="IPR045584">
    <property type="entry name" value="Pilin-like"/>
</dbReference>
<organism evidence="2 3">
    <name type="scientific">Aphanizomenon flos-aquae WA102</name>
    <dbReference type="NCBI Taxonomy" id="1710896"/>
    <lineage>
        <taxon>Bacteria</taxon>
        <taxon>Bacillati</taxon>
        <taxon>Cyanobacteriota</taxon>
        <taxon>Cyanophyceae</taxon>
        <taxon>Nostocales</taxon>
        <taxon>Aphanizomenonaceae</taxon>
        <taxon>Aphanizomenon</taxon>
    </lineage>
</organism>
<dbReference type="SUPFAM" id="SSF54523">
    <property type="entry name" value="Pili subunits"/>
    <property type="match status" value="1"/>
</dbReference>
<feature type="transmembrane region" description="Helical" evidence="1">
    <location>
        <begin position="34"/>
        <end position="55"/>
    </location>
</feature>
<evidence type="ECO:0000313" key="2">
    <source>
        <dbReference type="EMBL" id="OBQ44904.1"/>
    </source>
</evidence>
<keyword evidence="1" id="KW-0812">Transmembrane</keyword>
<dbReference type="InterPro" id="IPR012902">
    <property type="entry name" value="N_methyl_site"/>
</dbReference>
<name>A0A1B7X6C4_APHFL</name>
<dbReference type="Proteomes" id="UP000092093">
    <property type="component" value="Unassembled WGS sequence"/>
</dbReference>
<sequence length="239" mass="26017">MANNYRIKSLIVNSLQHQRQEYGDQNAGFTMVEMIVVLLMIGILSVIAAPGWSAFINRQRLNQANGAVASVIQETRLQAKSTKGTYSISFRVNSTTNIPEYIIYPGTPPNPITNTTTPSSNTDPNSGWIALGDTMTLRSREVFLYTNLNPLTEYNTTTTDRQIVQTTPGTGTITFDSQGVLANKSSGTVSDTPLAIMVAAPVLTNDTASSVDRCVIIQTLIGGIRIARDERCRTIPTNE</sequence>
<protein>
    <recommendedName>
        <fullName evidence="4">Prepilin-type N-terminal cleavage/methylation domain-containing protein</fullName>
    </recommendedName>
</protein>
<dbReference type="EMBL" id="LJOW01000012">
    <property type="protein sequence ID" value="OBQ44904.1"/>
    <property type="molecule type" value="Genomic_DNA"/>
</dbReference>
<dbReference type="AlphaFoldDB" id="A0A1B7X6C4"/>
<evidence type="ECO:0000313" key="3">
    <source>
        <dbReference type="Proteomes" id="UP000092093"/>
    </source>
</evidence>
<keyword evidence="1" id="KW-0472">Membrane</keyword>
<dbReference type="Gene3D" id="3.30.700.10">
    <property type="entry name" value="Glycoprotein, Type 4 Pilin"/>
    <property type="match status" value="1"/>
</dbReference>
<dbReference type="NCBIfam" id="TIGR02532">
    <property type="entry name" value="IV_pilin_GFxxxE"/>
    <property type="match status" value="1"/>
</dbReference>
<evidence type="ECO:0000256" key="1">
    <source>
        <dbReference type="SAM" id="Phobius"/>
    </source>
</evidence>
<comment type="caution">
    <text evidence="2">The sequence shown here is derived from an EMBL/GenBank/DDBJ whole genome shotgun (WGS) entry which is preliminary data.</text>
</comment>
<reference evidence="2 3" key="1">
    <citation type="submission" date="2015-09" db="EMBL/GenBank/DDBJ databases">
        <title>Aphanizomenon flos-aquae WA102.</title>
        <authorList>
            <person name="Driscoll C."/>
        </authorList>
    </citation>
    <scope>NUCLEOTIDE SEQUENCE [LARGE SCALE GENOMIC DNA]</scope>
    <source>
        <strain evidence="2">WA102</strain>
    </source>
</reference>
<gene>
    <name evidence="2" type="ORF">AN484_04585</name>
</gene>
<dbReference type="Pfam" id="PF07963">
    <property type="entry name" value="N_methyl"/>
    <property type="match status" value="1"/>
</dbReference>